<accession>A0A0A5IAV5</accession>
<reference evidence="1 2" key="1">
    <citation type="submission" date="2013-08" db="EMBL/GenBank/DDBJ databases">
        <authorList>
            <person name="Huang J."/>
            <person name="Wang G."/>
        </authorList>
    </citation>
    <scope>NUCLEOTIDE SEQUENCE [LARGE SCALE GENOMIC DNA]</scope>
    <source>
        <strain evidence="1 2">JSM 076056</strain>
    </source>
</reference>
<dbReference type="GO" id="GO:0006598">
    <property type="term" value="P:polyamine catabolic process"/>
    <property type="evidence" value="ECO:0007669"/>
    <property type="project" value="TreeGrafter"/>
</dbReference>
<dbReference type="AlphaFoldDB" id="A0A0A5IAV5"/>
<evidence type="ECO:0000313" key="1">
    <source>
        <dbReference type="EMBL" id="KGX92962.1"/>
    </source>
</evidence>
<comment type="caution">
    <text evidence="1">The sequence shown here is derived from an EMBL/GenBank/DDBJ whole genome shotgun (WGS) entry which is preliminary data.</text>
</comment>
<dbReference type="InterPro" id="IPR011697">
    <property type="entry name" value="Peptidase_C26"/>
</dbReference>
<keyword evidence="2" id="KW-1185">Reference proteome</keyword>
<dbReference type="FunFam" id="3.40.50.880:FF:000030">
    <property type="entry name" value="Gamma-glutamyl-gamma-aminobutyrate hydrolase PuuD"/>
    <property type="match status" value="1"/>
</dbReference>
<sequence length="248" mass="27571">MTALIGVSGSIIIDQDGRFPGYKRAYVNDDYIQSVLRAGGIPFILPVLESEEAVRKQAEAMDGLILSGGQDVNPLLYGEDPKPKQGVPFPERDRSEALLVEEMLRQGKPIFAICRGLQLLNVAQGGSLHQDLSYVSEDVVKHDQYGKPSMETHRIFTEPDSYMEHTFGSETLTNSFHHQAIKSVAPGYRATAFASDGTIEAIELVNGNPFVIGVQWHAEMMSLNHERMQRLFNDFVEASLTRKAEYIA</sequence>
<dbReference type="Proteomes" id="UP000030528">
    <property type="component" value="Unassembled WGS sequence"/>
</dbReference>
<dbReference type="eggNOG" id="COG2071">
    <property type="taxonomic scope" value="Bacteria"/>
</dbReference>
<dbReference type="STRING" id="1385510.GCA_000425205_01609"/>
<dbReference type="GO" id="GO:0033969">
    <property type="term" value="F:gamma-glutamyl-gamma-aminobutyrate hydrolase activity"/>
    <property type="evidence" value="ECO:0007669"/>
    <property type="project" value="TreeGrafter"/>
</dbReference>
<evidence type="ECO:0000313" key="2">
    <source>
        <dbReference type="Proteomes" id="UP000030528"/>
    </source>
</evidence>
<dbReference type="GO" id="GO:0005829">
    <property type="term" value="C:cytosol"/>
    <property type="evidence" value="ECO:0007669"/>
    <property type="project" value="TreeGrafter"/>
</dbReference>
<dbReference type="InterPro" id="IPR044668">
    <property type="entry name" value="PuuD-like"/>
</dbReference>
<keyword evidence="1" id="KW-0808">Transferase</keyword>
<dbReference type="RefSeq" id="WP_026800041.1">
    <property type="nucleotide sequence ID" value="NZ_AULI01000006.1"/>
</dbReference>
<gene>
    <name evidence="1" type="ORF">N781_13890</name>
</gene>
<dbReference type="CDD" id="cd01745">
    <property type="entry name" value="GATase1_2"/>
    <property type="match status" value="1"/>
</dbReference>
<dbReference type="Pfam" id="PF07722">
    <property type="entry name" value="Peptidase_C26"/>
    <property type="match status" value="1"/>
</dbReference>
<protein>
    <submittedName>
        <fullName evidence="1">Glutamine amidotransferase</fullName>
    </submittedName>
</protein>
<name>A0A0A5IAV5_9BACI</name>
<dbReference type="Gene3D" id="3.40.50.880">
    <property type="match status" value="1"/>
</dbReference>
<dbReference type="EMBL" id="AVPE01000004">
    <property type="protein sequence ID" value="KGX92962.1"/>
    <property type="molecule type" value="Genomic_DNA"/>
</dbReference>
<organism evidence="1 2">
    <name type="scientific">Pontibacillus halophilus JSM 076056 = DSM 19796</name>
    <dbReference type="NCBI Taxonomy" id="1385510"/>
    <lineage>
        <taxon>Bacteria</taxon>
        <taxon>Bacillati</taxon>
        <taxon>Bacillota</taxon>
        <taxon>Bacilli</taxon>
        <taxon>Bacillales</taxon>
        <taxon>Bacillaceae</taxon>
        <taxon>Pontibacillus</taxon>
    </lineage>
</organism>
<dbReference type="OrthoDB" id="9813383at2"/>
<dbReference type="PANTHER" id="PTHR43235:SF1">
    <property type="entry name" value="GLUTAMINE AMIDOTRANSFERASE PB2B2.05-RELATED"/>
    <property type="match status" value="1"/>
</dbReference>
<dbReference type="PROSITE" id="PS51273">
    <property type="entry name" value="GATASE_TYPE_1"/>
    <property type="match status" value="1"/>
</dbReference>
<dbReference type="PANTHER" id="PTHR43235">
    <property type="entry name" value="GLUTAMINE AMIDOTRANSFERASE PB2B2.05-RELATED"/>
    <property type="match status" value="1"/>
</dbReference>
<dbReference type="SUPFAM" id="SSF52317">
    <property type="entry name" value="Class I glutamine amidotransferase-like"/>
    <property type="match status" value="1"/>
</dbReference>
<dbReference type="InterPro" id="IPR029062">
    <property type="entry name" value="Class_I_gatase-like"/>
</dbReference>
<keyword evidence="1" id="KW-0315">Glutamine amidotransferase</keyword>
<dbReference type="GO" id="GO:0016740">
    <property type="term" value="F:transferase activity"/>
    <property type="evidence" value="ECO:0007669"/>
    <property type="project" value="UniProtKB-KW"/>
</dbReference>
<proteinExistence type="predicted"/>